<feature type="domain" description="Cytosol aminopeptidase" evidence="9">
    <location>
        <begin position="349"/>
        <end position="356"/>
    </location>
</feature>
<feature type="active site" evidence="8">
    <location>
        <position position="281"/>
    </location>
</feature>
<sequence length="503" mass="52193">MVAPLPLPTPKITAPSQLPADPGVLVILSAQSEPSSEGAVSGAQIDASVRAELSAALCATLDRLIESGEIEGKRGEVQCLATADGEFPLLVVAGVGKPSDATRGGTYDIAATVIRRLADKPRSQVTFLVGETTVAANHDALVAGAVSACEGQHLYQSEPATHVPDAIAFVGVSAEAAAAGENLGGSINHTRRLVNEPPTIMNPTEFADRAAAMAATEGLQCEIWDEKRLAAENCRAILAVGRASTSPPRLVILKHNGGGDEAPLAIVGKGVTFDSGGLSLKPSDGMVDMKCDMAGAATVVGVMRAIAKLGIRRNVIGLCGLAENMVSGDAYKLGDVIETRSGKTIEIRNTDAEGRVVLADTLDVAVEHSPAAIVDLATLTGACMVALGNEVAGLMTNNQELCEQVSAAAEQENEPVWQLPMFSLYNEKVKSKVADIKNVGEGRWGGAITAAKFLENFVQDTPWLHIDIAGPAFADSAKASHDAGATGVMVRTLVRWIDDAAAR</sequence>
<dbReference type="EC" id="3.4.11.1" evidence="8"/>
<evidence type="ECO:0000313" key="10">
    <source>
        <dbReference type="EMBL" id="TWT64708.1"/>
    </source>
</evidence>
<keyword evidence="8" id="KW-0479">Metal-binding</keyword>
<name>A0A5C5XPV0_9BACT</name>
<protein>
    <recommendedName>
        <fullName evidence="8">Probable cytosol aminopeptidase</fullName>
        <ecNumber evidence="8">3.4.11.1</ecNumber>
    </recommendedName>
    <alternativeName>
        <fullName evidence="8">Leucine aminopeptidase</fullName>
        <shortName evidence="8">LAP</shortName>
        <ecNumber evidence="8">3.4.11.10</ecNumber>
    </alternativeName>
    <alternativeName>
        <fullName evidence="8">Leucyl aminopeptidase</fullName>
    </alternativeName>
</protein>
<feature type="binding site" evidence="8">
    <location>
        <position position="351"/>
    </location>
    <ligand>
        <name>Mn(2+)</name>
        <dbReference type="ChEBI" id="CHEBI:29035"/>
        <label>1</label>
    </ligand>
</feature>
<dbReference type="HAMAP" id="MF_00181">
    <property type="entry name" value="Cytosol_peptidase_M17"/>
    <property type="match status" value="1"/>
</dbReference>
<feature type="binding site" evidence="8">
    <location>
        <position position="353"/>
    </location>
    <ligand>
        <name>Mn(2+)</name>
        <dbReference type="ChEBI" id="CHEBI:29035"/>
        <label>2</label>
    </ligand>
</feature>
<reference evidence="10 11" key="1">
    <citation type="submission" date="2019-02" db="EMBL/GenBank/DDBJ databases">
        <title>Deep-cultivation of Planctomycetes and their phenomic and genomic characterization uncovers novel biology.</title>
        <authorList>
            <person name="Wiegand S."/>
            <person name="Jogler M."/>
            <person name="Boedeker C."/>
            <person name="Pinto D."/>
            <person name="Vollmers J."/>
            <person name="Rivas-Marin E."/>
            <person name="Kohn T."/>
            <person name="Peeters S.H."/>
            <person name="Heuer A."/>
            <person name="Rast P."/>
            <person name="Oberbeckmann S."/>
            <person name="Bunk B."/>
            <person name="Jeske O."/>
            <person name="Meyerdierks A."/>
            <person name="Storesund J.E."/>
            <person name="Kallscheuer N."/>
            <person name="Luecker S."/>
            <person name="Lage O.M."/>
            <person name="Pohl T."/>
            <person name="Merkel B.J."/>
            <person name="Hornburger P."/>
            <person name="Mueller R.-W."/>
            <person name="Bruemmer F."/>
            <person name="Labrenz M."/>
            <person name="Spormann A.M."/>
            <person name="Op Den Camp H."/>
            <person name="Overmann J."/>
            <person name="Amann R."/>
            <person name="Jetten M.S.M."/>
            <person name="Mascher T."/>
            <person name="Medema M.H."/>
            <person name="Devos D.P."/>
            <person name="Kaster A.-K."/>
            <person name="Ovreas L."/>
            <person name="Rohde M."/>
            <person name="Galperin M.Y."/>
            <person name="Jogler C."/>
        </authorList>
    </citation>
    <scope>NUCLEOTIDE SEQUENCE [LARGE SCALE GENOMIC DNA]</scope>
    <source>
        <strain evidence="10 11">CA85</strain>
    </source>
</reference>
<keyword evidence="4 8" id="KW-0031">Aminopeptidase</keyword>
<feature type="binding site" evidence="8">
    <location>
        <position position="269"/>
    </location>
    <ligand>
        <name>Mn(2+)</name>
        <dbReference type="ChEBI" id="CHEBI:29035"/>
        <label>2</label>
    </ligand>
</feature>
<dbReference type="EC" id="3.4.11.10" evidence="8"/>
<dbReference type="NCBIfam" id="NF002073">
    <property type="entry name" value="PRK00913.1-2"/>
    <property type="match status" value="1"/>
</dbReference>
<feature type="binding site" evidence="8">
    <location>
        <position position="274"/>
    </location>
    <ligand>
        <name>Mn(2+)</name>
        <dbReference type="ChEBI" id="CHEBI:29035"/>
        <label>2</label>
    </ligand>
</feature>
<evidence type="ECO:0000256" key="6">
    <source>
        <dbReference type="ARBA" id="ARBA00022801"/>
    </source>
</evidence>
<dbReference type="PROSITE" id="PS00631">
    <property type="entry name" value="CYTOSOL_AP"/>
    <property type="match status" value="1"/>
</dbReference>
<dbReference type="InterPro" id="IPR043472">
    <property type="entry name" value="Macro_dom-like"/>
</dbReference>
<dbReference type="GO" id="GO:0030145">
    <property type="term" value="F:manganese ion binding"/>
    <property type="evidence" value="ECO:0007669"/>
    <property type="project" value="UniProtKB-UniRule"/>
</dbReference>
<dbReference type="PANTHER" id="PTHR11963">
    <property type="entry name" value="LEUCINE AMINOPEPTIDASE-RELATED"/>
    <property type="match status" value="1"/>
</dbReference>
<dbReference type="GO" id="GO:0006508">
    <property type="term" value="P:proteolysis"/>
    <property type="evidence" value="ECO:0007669"/>
    <property type="project" value="UniProtKB-KW"/>
</dbReference>
<feature type="binding site" evidence="8">
    <location>
        <position position="274"/>
    </location>
    <ligand>
        <name>Mn(2+)</name>
        <dbReference type="ChEBI" id="CHEBI:29035"/>
        <label>1</label>
    </ligand>
</feature>
<dbReference type="SUPFAM" id="SSF52949">
    <property type="entry name" value="Macro domain-like"/>
    <property type="match status" value="1"/>
</dbReference>
<dbReference type="CDD" id="cd00433">
    <property type="entry name" value="Peptidase_M17"/>
    <property type="match status" value="1"/>
</dbReference>
<evidence type="ECO:0000256" key="3">
    <source>
        <dbReference type="ARBA" id="ARBA00009528"/>
    </source>
</evidence>
<dbReference type="GO" id="GO:0005737">
    <property type="term" value="C:cytoplasm"/>
    <property type="evidence" value="ECO:0007669"/>
    <property type="project" value="UniProtKB-SubCell"/>
</dbReference>
<dbReference type="InterPro" id="IPR000819">
    <property type="entry name" value="Peptidase_M17_C"/>
</dbReference>
<dbReference type="Pfam" id="PF02789">
    <property type="entry name" value="Peptidase_M17_N"/>
    <property type="match status" value="1"/>
</dbReference>
<dbReference type="Gene3D" id="3.40.630.10">
    <property type="entry name" value="Zn peptidases"/>
    <property type="match status" value="1"/>
</dbReference>
<evidence type="ECO:0000256" key="8">
    <source>
        <dbReference type="HAMAP-Rule" id="MF_00181"/>
    </source>
</evidence>
<evidence type="ECO:0000256" key="7">
    <source>
        <dbReference type="ARBA" id="ARBA00023211"/>
    </source>
</evidence>
<dbReference type="PANTHER" id="PTHR11963:SF23">
    <property type="entry name" value="CYTOSOL AMINOPEPTIDASE"/>
    <property type="match status" value="1"/>
</dbReference>
<dbReference type="OrthoDB" id="9809354at2"/>
<feature type="binding site" evidence="8">
    <location>
        <position position="292"/>
    </location>
    <ligand>
        <name>Mn(2+)</name>
        <dbReference type="ChEBI" id="CHEBI:29035"/>
        <label>2</label>
    </ligand>
</feature>
<comment type="subcellular location">
    <subcellularLocation>
        <location evidence="8">Cytoplasm</location>
    </subcellularLocation>
</comment>
<comment type="caution">
    <text evidence="10">The sequence shown here is derived from an EMBL/GenBank/DDBJ whole genome shotgun (WGS) entry which is preliminary data.</text>
</comment>
<dbReference type="InterPro" id="IPR008283">
    <property type="entry name" value="Peptidase_M17_N"/>
</dbReference>
<keyword evidence="7 8" id="KW-0464">Manganese</keyword>
<evidence type="ECO:0000256" key="1">
    <source>
        <dbReference type="ARBA" id="ARBA00000135"/>
    </source>
</evidence>
<dbReference type="PRINTS" id="PR00481">
    <property type="entry name" value="LAMNOPPTDASE"/>
</dbReference>
<feature type="binding site" evidence="8">
    <location>
        <position position="353"/>
    </location>
    <ligand>
        <name>Mn(2+)</name>
        <dbReference type="ChEBI" id="CHEBI:29035"/>
        <label>1</label>
    </ligand>
</feature>
<comment type="similarity">
    <text evidence="3 8">Belongs to the peptidase M17 family.</text>
</comment>
<comment type="cofactor">
    <cofactor evidence="8">
        <name>Mn(2+)</name>
        <dbReference type="ChEBI" id="CHEBI:29035"/>
    </cofactor>
    <text evidence="8">Binds 2 manganese ions per subunit.</text>
</comment>
<dbReference type="EMBL" id="SJPK01000010">
    <property type="protein sequence ID" value="TWT64708.1"/>
    <property type="molecule type" value="Genomic_DNA"/>
</dbReference>
<proteinExistence type="inferred from homology"/>
<evidence type="ECO:0000256" key="2">
    <source>
        <dbReference type="ARBA" id="ARBA00000967"/>
    </source>
</evidence>
<evidence type="ECO:0000256" key="4">
    <source>
        <dbReference type="ARBA" id="ARBA00022438"/>
    </source>
</evidence>
<dbReference type="AlphaFoldDB" id="A0A5C5XPV0"/>
<dbReference type="Proteomes" id="UP000318053">
    <property type="component" value="Unassembled WGS sequence"/>
</dbReference>
<dbReference type="Pfam" id="PF00883">
    <property type="entry name" value="Peptidase_M17"/>
    <property type="match status" value="1"/>
</dbReference>
<gene>
    <name evidence="8 10" type="primary">pepA</name>
    <name evidence="10" type="ORF">CA85_38410</name>
</gene>
<comment type="catalytic activity">
    <reaction evidence="1 8">
        <text>Release of an N-terminal amino acid, Xaa-|-Yaa-, in which Xaa is preferably Leu, but may be other amino acids including Pro although not Arg or Lys, and Yaa may be Pro. Amino acid amides and methyl esters are also readily hydrolyzed, but rates on arylamides are exceedingly low.</text>
        <dbReference type="EC" id="3.4.11.1"/>
    </reaction>
</comment>
<keyword evidence="11" id="KW-1185">Reference proteome</keyword>
<dbReference type="RefSeq" id="WP_146392726.1">
    <property type="nucleotide sequence ID" value="NZ_SJPK01000010.1"/>
</dbReference>
<dbReference type="InterPro" id="IPR023042">
    <property type="entry name" value="Peptidase_M17_leu_NH2_pept"/>
</dbReference>
<feature type="active site" evidence="8">
    <location>
        <position position="355"/>
    </location>
</feature>
<evidence type="ECO:0000313" key="11">
    <source>
        <dbReference type="Proteomes" id="UP000318053"/>
    </source>
</evidence>
<organism evidence="10 11">
    <name type="scientific">Allorhodopirellula solitaria</name>
    <dbReference type="NCBI Taxonomy" id="2527987"/>
    <lineage>
        <taxon>Bacteria</taxon>
        <taxon>Pseudomonadati</taxon>
        <taxon>Planctomycetota</taxon>
        <taxon>Planctomycetia</taxon>
        <taxon>Pirellulales</taxon>
        <taxon>Pirellulaceae</taxon>
        <taxon>Allorhodopirellula</taxon>
    </lineage>
</organism>
<dbReference type="GO" id="GO:0070006">
    <property type="term" value="F:metalloaminopeptidase activity"/>
    <property type="evidence" value="ECO:0007669"/>
    <property type="project" value="InterPro"/>
</dbReference>
<dbReference type="InterPro" id="IPR011356">
    <property type="entry name" value="Leucine_aapep/pepB"/>
</dbReference>
<comment type="function">
    <text evidence="8">Presumably involved in the processing and regular turnover of intracellular proteins. Catalyzes the removal of unsubstituted N-terminal amino acids from various peptides.</text>
</comment>
<comment type="catalytic activity">
    <reaction evidence="2 8">
        <text>Release of an N-terminal amino acid, preferentially leucine, but not glutamic or aspartic acids.</text>
        <dbReference type="EC" id="3.4.11.10"/>
    </reaction>
</comment>
<evidence type="ECO:0000259" key="9">
    <source>
        <dbReference type="PROSITE" id="PS00631"/>
    </source>
</evidence>
<accession>A0A5C5XPV0</accession>
<keyword evidence="6 8" id="KW-0378">Hydrolase</keyword>
<keyword evidence="5 8" id="KW-0645">Protease</keyword>
<dbReference type="Gene3D" id="3.40.220.10">
    <property type="entry name" value="Leucine Aminopeptidase, subunit E, domain 1"/>
    <property type="match status" value="1"/>
</dbReference>
<dbReference type="SUPFAM" id="SSF53187">
    <property type="entry name" value="Zn-dependent exopeptidases"/>
    <property type="match status" value="1"/>
</dbReference>
<keyword evidence="8" id="KW-0963">Cytoplasm</keyword>
<evidence type="ECO:0000256" key="5">
    <source>
        <dbReference type="ARBA" id="ARBA00022670"/>
    </source>
</evidence>